<accession>A0ABD0W3R2</accession>
<sequence>MFAFRKSSLVFQLPRLTGKQGCLRSFSDSSNVVRKNDDMPVQMDNPYKQPEKGCILCNIPIDFKNVQLLSQFISPHTGRIYGRHITGLCSKKQWELSKAIKKAHSIGFMPVTHKEPQFMKDPNICDIRHLE</sequence>
<comment type="caution">
    <text evidence="10">The sequence shown here is derived from an EMBL/GenBank/DDBJ whole genome shotgun (WGS) entry which is preliminary data.</text>
</comment>
<dbReference type="Pfam" id="PF01084">
    <property type="entry name" value="Ribosomal_S18"/>
    <property type="match status" value="1"/>
</dbReference>
<keyword evidence="3" id="KW-0809">Transit peptide</keyword>
<dbReference type="InterPro" id="IPR001648">
    <property type="entry name" value="Ribosomal_bS18"/>
</dbReference>
<protein>
    <recommendedName>
        <fullName evidence="7">Small ribosomal subunit protein bS18m</fullName>
    </recommendedName>
    <alternativeName>
        <fullName evidence="9">28S ribosomal protein S18-1, mitochondrial</fullName>
    </alternativeName>
    <alternativeName>
        <fullName evidence="8">28S ribosomal protein S18c, mitochondrial</fullName>
    </alternativeName>
</protein>
<dbReference type="PANTHER" id="PTHR13479">
    <property type="entry name" value="30S RIBOSOMAL PROTEIN S18"/>
    <property type="match status" value="1"/>
</dbReference>
<gene>
    <name evidence="10" type="ORF">UPYG_G00284630</name>
</gene>
<dbReference type="Gene3D" id="4.10.640.10">
    <property type="entry name" value="Ribosomal protein S18"/>
    <property type="match status" value="1"/>
</dbReference>
<dbReference type="GO" id="GO:0005763">
    <property type="term" value="C:mitochondrial small ribosomal subunit"/>
    <property type="evidence" value="ECO:0007669"/>
    <property type="project" value="UniProtKB-ARBA"/>
</dbReference>
<dbReference type="NCBIfam" id="TIGR00165">
    <property type="entry name" value="S18"/>
    <property type="match status" value="1"/>
</dbReference>
<keyword evidence="5" id="KW-0496">Mitochondrion</keyword>
<reference evidence="10 11" key="1">
    <citation type="submission" date="2024-06" db="EMBL/GenBank/DDBJ databases">
        <authorList>
            <person name="Pan Q."/>
            <person name="Wen M."/>
            <person name="Jouanno E."/>
            <person name="Zahm M."/>
            <person name="Klopp C."/>
            <person name="Cabau C."/>
            <person name="Louis A."/>
            <person name="Berthelot C."/>
            <person name="Parey E."/>
            <person name="Roest Crollius H."/>
            <person name="Montfort J."/>
            <person name="Robinson-Rechavi M."/>
            <person name="Bouchez O."/>
            <person name="Lampietro C."/>
            <person name="Lopez Roques C."/>
            <person name="Donnadieu C."/>
            <person name="Postlethwait J."/>
            <person name="Bobe J."/>
            <person name="Verreycken H."/>
            <person name="Guiguen Y."/>
        </authorList>
    </citation>
    <scope>NUCLEOTIDE SEQUENCE [LARGE SCALE GENOMIC DNA]</scope>
    <source>
        <strain evidence="10">Up_M1</strain>
        <tissue evidence="10">Testis</tissue>
    </source>
</reference>
<dbReference type="InterPro" id="IPR018275">
    <property type="entry name" value="Ribosomal_bS18_CS"/>
</dbReference>
<proteinExistence type="inferred from homology"/>
<evidence type="ECO:0000313" key="11">
    <source>
        <dbReference type="Proteomes" id="UP001557470"/>
    </source>
</evidence>
<evidence type="ECO:0000256" key="1">
    <source>
        <dbReference type="ARBA" id="ARBA00004173"/>
    </source>
</evidence>
<evidence type="ECO:0000256" key="9">
    <source>
        <dbReference type="ARBA" id="ARBA00080084"/>
    </source>
</evidence>
<evidence type="ECO:0000256" key="8">
    <source>
        <dbReference type="ARBA" id="ARBA00076783"/>
    </source>
</evidence>
<dbReference type="Proteomes" id="UP001557470">
    <property type="component" value="Unassembled WGS sequence"/>
</dbReference>
<evidence type="ECO:0000256" key="4">
    <source>
        <dbReference type="ARBA" id="ARBA00022980"/>
    </source>
</evidence>
<dbReference type="EMBL" id="JAGEUA010000009">
    <property type="protein sequence ID" value="KAL0965702.1"/>
    <property type="molecule type" value="Genomic_DNA"/>
</dbReference>
<evidence type="ECO:0000256" key="6">
    <source>
        <dbReference type="ARBA" id="ARBA00023274"/>
    </source>
</evidence>
<dbReference type="GO" id="GO:0005743">
    <property type="term" value="C:mitochondrial inner membrane"/>
    <property type="evidence" value="ECO:0007669"/>
    <property type="project" value="UniProtKB-ARBA"/>
</dbReference>
<dbReference type="InterPro" id="IPR036870">
    <property type="entry name" value="Ribosomal_bS18_sf"/>
</dbReference>
<dbReference type="AlphaFoldDB" id="A0ABD0W3R2"/>
<keyword evidence="6" id="KW-0687">Ribonucleoprotein</keyword>
<dbReference type="FunFam" id="4.10.640.10:FF:000007">
    <property type="entry name" value="28S ribosomal protein S18c, mitochondrial"/>
    <property type="match status" value="1"/>
</dbReference>
<evidence type="ECO:0000256" key="5">
    <source>
        <dbReference type="ARBA" id="ARBA00023128"/>
    </source>
</evidence>
<comment type="similarity">
    <text evidence="2">Belongs to the bacterial ribosomal protein bS18 family.</text>
</comment>
<dbReference type="PROSITE" id="PS00057">
    <property type="entry name" value="RIBOSOMAL_S18"/>
    <property type="match status" value="1"/>
</dbReference>
<evidence type="ECO:0000256" key="3">
    <source>
        <dbReference type="ARBA" id="ARBA00022946"/>
    </source>
</evidence>
<keyword evidence="4" id="KW-0689">Ribosomal protein</keyword>
<dbReference type="PANTHER" id="PTHR13479:SF40">
    <property type="entry name" value="SMALL RIBOSOMAL SUBUNIT PROTEIN BS18M"/>
    <property type="match status" value="1"/>
</dbReference>
<comment type="subcellular location">
    <subcellularLocation>
        <location evidence="1">Mitochondrion</location>
    </subcellularLocation>
</comment>
<evidence type="ECO:0000256" key="2">
    <source>
        <dbReference type="ARBA" id="ARBA00005589"/>
    </source>
</evidence>
<evidence type="ECO:0000256" key="7">
    <source>
        <dbReference type="ARBA" id="ARBA00035264"/>
    </source>
</evidence>
<name>A0ABD0W3R2_UMBPY</name>
<dbReference type="SUPFAM" id="SSF46911">
    <property type="entry name" value="Ribosomal protein S18"/>
    <property type="match status" value="1"/>
</dbReference>
<organism evidence="10 11">
    <name type="scientific">Umbra pygmaea</name>
    <name type="common">Eastern mudminnow</name>
    <dbReference type="NCBI Taxonomy" id="75934"/>
    <lineage>
        <taxon>Eukaryota</taxon>
        <taxon>Metazoa</taxon>
        <taxon>Chordata</taxon>
        <taxon>Craniata</taxon>
        <taxon>Vertebrata</taxon>
        <taxon>Euteleostomi</taxon>
        <taxon>Actinopterygii</taxon>
        <taxon>Neopterygii</taxon>
        <taxon>Teleostei</taxon>
        <taxon>Protacanthopterygii</taxon>
        <taxon>Esociformes</taxon>
        <taxon>Umbridae</taxon>
        <taxon>Umbra</taxon>
    </lineage>
</organism>
<evidence type="ECO:0000313" key="10">
    <source>
        <dbReference type="EMBL" id="KAL0965702.1"/>
    </source>
</evidence>
<keyword evidence="11" id="KW-1185">Reference proteome</keyword>